<dbReference type="GO" id="GO:0003700">
    <property type="term" value="F:DNA-binding transcription factor activity"/>
    <property type="evidence" value="ECO:0007669"/>
    <property type="project" value="InterPro"/>
</dbReference>
<dbReference type="Pfam" id="PF06445">
    <property type="entry name" value="GyrI-like"/>
    <property type="match status" value="1"/>
</dbReference>
<dbReference type="InterPro" id="IPR047057">
    <property type="entry name" value="MerR_fam"/>
</dbReference>
<organism evidence="3 4">
    <name type="scientific">Teretinema zuelzerae</name>
    <dbReference type="NCBI Taxonomy" id="156"/>
    <lineage>
        <taxon>Bacteria</taxon>
        <taxon>Pseudomonadati</taxon>
        <taxon>Spirochaetota</taxon>
        <taxon>Spirochaetia</taxon>
        <taxon>Spirochaetales</taxon>
        <taxon>Treponemataceae</taxon>
        <taxon>Teretinema</taxon>
    </lineage>
</organism>
<dbReference type="SMART" id="SM00871">
    <property type="entry name" value="AraC_E_bind"/>
    <property type="match status" value="1"/>
</dbReference>
<dbReference type="SUPFAM" id="SSF46955">
    <property type="entry name" value="Putative DNA-binding domain"/>
    <property type="match status" value="1"/>
</dbReference>
<dbReference type="Proteomes" id="UP001198163">
    <property type="component" value="Unassembled WGS sequence"/>
</dbReference>
<dbReference type="InterPro" id="IPR029442">
    <property type="entry name" value="GyrI-like"/>
</dbReference>
<accession>A0AAE3EG77</accession>
<dbReference type="Pfam" id="PF13411">
    <property type="entry name" value="MerR_1"/>
    <property type="match status" value="1"/>
</dbReference>
<dbReference type="AlphaFoldDB" id="A0AAE3EG77"/>
<dbReference type="PANTHER" id="PTHR30204:SF97">
    <property type="entry name" value="MERR FAMILY REGULATORY PROTEIN"/>
    <property type="match status" value="1"/>
</dbReference>
<dbReference type="Gene3D" id="3.20.80.10">
    <property type="entry name" value="Regulatory factor, effector binding domain"/>
    <property type="match status" value="1"/>
</dbReference>
<name>A0AAE3EG77_9SPIR</name>
<dbReference type="PANTHER" id="PTHR30204">
    <property type="entry name" value="REDOX-CYCLING DRUG-SENSING TRANSCRIPTIONAL ACTIVATOR SOXR"/>
    <property type="match status" value="1"/>
</dbReference>
<keyword evidence="4" id="KW-1185">Reference proteome</keyword>
<proteinExistence type="predicted"/>
<protein>
    <submittedName>
        <fullName evidence="3">MerR family transcriptional regulator</fullName>
    </submittedName>
</protein>
<comment type="caution">
    <text evidence="3">The sequence shown here is derived from an EMBL/GenBank/DDBJ whole genome shotgun (WGS) entry which is preliminary data.</text>
</comment>
<dbReference type="InterPro" id="IPR011256">
    <property type="entry name" value="Reg_factor_effector_dom_sf"/>
</dbReference>
<keyword evidence="1" id="KW-0238">DNA-binding</keyword>
<dbReference type="EMBL" id="JAINWA010000001">
    <property type="protein sequence ID" value="MCD1654084.1"/>
    <property type="molecule type" value="Genomic_DNA"/>
</dbReference>
<dbReference type="InterPro" id="IPR000551">
    <property type="entry name" value="MerR-type_HTH_dom"/>
</dbReference>
<dbReference type="GO" id="GO:0003677">
    <property type="term" value="F:DNA binding"/>
    <property type="evidence" value="ECO:0007669"/>
    <property type="project" value="UniProtKB-KW"/>
</dbReference>
<evidence type="ECO:0000313" key="4">
    <source>
        <dbReference type="Proteomes" id="UP001198163"/>
    </source>
</evidence>
<dbReference type="SMART" id="SM00422">
    <property type="entry name" value="HTH_MERR"/>
    <property type="match status" value="1"/>
</dbReference>
<evidence type="ECO:0000313" key="3">
    <source>
        <dbReference type="EMBL" id="MCD1654084.1"/>
    </source>
</evidence>
<evidence type="ECO:0000256" key="1">
    <source>
        <dbReference type="ARBA" id="ARBA00023125"/>
    </source>
</evidence>
<dbReference type="InterPro" id="IPR010499">
    <property type="entry name" value="AraC_E-bd"/>
</dbReference>
<feature type="domain" description="HTH merR-type" evidence="2">
    <location>
        <begin position="1"/>
        <end position="71"/>
    </location>
</feature>
<dbReference type="SUPFAM" id="SSF55136">
    <property type="entry name" value="Probable bacterial effector-binding domain"/>
    <property type="match status" value="1"/>
</dbReference>
<gene>
    <name evidence="3" type="ORF">K7J14_05140</name>
</gene>
<dbReference type="PROSITE" id="PS50937">
    <property type="entry name" value="HTH_MERR_2"/>
    <property type="match status" value="1"/>
</dbReference>
<sequence>MYRIGLFSKITKVTVKALRFYEEEGLVVPEYVDPSNGYRYYTSSQLPVMFNIAALRQCGFSIPEIRSVIEGKNAAEIYIERKKELEERSRETERQIASIDHYLKTLEKERTMPYQIYVKELPQALVYSLKTVVSSYDEYFSLMPRMAGELEKINPSLACVEDPPYCFIRYLDGEYRDRDISIEFCEAVMDKGNGKLPEGYRFQTIHRDPEAACVLHKGPYSTLSAAYSAVFSWIESNGYIPSDCPRESYIDGIWNKDSEDEWLTELQVPLKR</sequence>
<evidence type="ECO:0000259" key="2">
    <source>
        <dbReference type="PROSITE" id="PS50937"/>
    </source>
</evidence>
<dbReference type="InterPro" id="IPR009061">
    <property type="entry name" value="DNA-bd_dom_put_sf"/>
</dbReference>
<dbReference type="CDD" id="cd01107">
    <property type="entry name" value="HTH_BmrR"/>
    <property type="match status" value="1"/>
</dbReference>
<reference evidence="3" key="1">
    <citation type="submission" date="2021-08" db="EMBL/GenBank/DDBJ databases">
        <title>Comparative analyses of Brucepasteria parasyntrophica and Teretinema zuelzerae.</title>
        <authorList>
            <person name="Song Y."/>
            <person name="Brune A."/>
        </authorList>
    </citation>
    <scope>NUCLEOTIDE SEQUENCE</scope>
    <source>
        <strain evidence="3">DSM 1903</strain>
    </source>
</reference>
<dbReference type="Gene3D" id="1.10.1660.10">
    <property type="match status" value="1"/>
</dbReference>
<dbReference type="RefSeq" id="WP_230753945.1">
    <property type="nucleotide sequence ID" value="NZ_JAINWA010000001.1"/>
</dbReference>